<accession>A0AB35I2R3</accession>
<sequence>MAYIKCSTHGGNIASLVSEKVLEFVLGKEKEINIKKITYQDKTGKFYHFYVDDDFINEVQQHIDFDLRKVITSEETAFELSLELKPVCPICLRDKLSRIKN</sequence>
<dbReference type="EMBL" id="JAPHQB010000059">
    <property type="protein sequence ID" value="MCX2803359.1"/>
    <property type="molecule type" value="Genomic_DNA"/>
</dbReference>
<evidence type="ECO:0000313" key="1">
    <source>
        <dbReference type="EMBL" id="MCX2803359.1"/>
    </source>
</evidence>
<evidence type="ECO:0000313" key="2">
    <source>
        <dbReference type="Proteomes" id="UP001209730"/>
    </source>
</evidence>
<name>A0AB35I2R3_MICTH</name>
<reference evidence="1" key="1">
    <citation type="submission" date="2022-11" db="EMBL/GenBank/DDBJ databases">
        <title>Chitin-degrading and fungicidal potential of chitinolytic bacterial strains from marine environment of the Pacific Ocean regions.</title>
        <authorList>
            <person name="Pentekhina I."/>
            <person name="Nedashkovskaya O."/>
            <person name="Seitkalieva A."/>
            <person name="Podvolotskaya A."/>
            <person name="Tekutyeva L."/>
            <person name="Balabanova L."/>
        </authorList>
    </citation>
    <scope>NUCLEOTIDE SEQUENCE</scope>
    <source>
        <strain evidence="1">KMM 6838</strain>
    </source>
</reference>
<organism evidence="1 2">
    <name type="scientific">Microbulbifer thermotolerans</name>
    <dbReference type="NCBI Taxonomy" id="252514"/>
    <lineage>
        <taxon>Bacteria</taxon>
        <taxon>Pseudomonadati</taxon>
        <taxon>Pseudomonadota</taxon>
        <taxon>Gammaproteobacteria</taxon>
        <taxon>Cellvibrionales</taxon>
        <taxon>Microbulbiferaceae</taxon>
        <taxon>Microbulbifer</taxon>
    </lineage>
</organism>
<comment type="caution">
    <text evidence="1">The sequence shown here is derived from an EMBL/GenBank/DDBJ whole genome shotgun (WGS) entry which is preliminary data.</text>
</comment>
<dbReference type="RefSeq" id="WP_266066755.1">
    <property type="nucleotide sequence ID" value="NZ_JAPHQB010000059.1"/>
</dbReference>
<dbReference type="AlphaFoldDB" id="A0AB35I2R3"/>
<gene>
    <name evidence="1" type="ORF">OQJ68_16400</name>
</gene>
<dbReference type="Proteomes" id="UP001209730">
    <property type="component" value="Unassembled WGS sequence"/>
</dbReference>
<protein>
    <submittedName>
        <fullName evidence="1">Uncharacterized protein</fullName>
    </submittedName>
</protein>
<proteinExistence type="predicted"/>